<gene>
    <name evidence="1" type="ORF">F4821DRAFT_143919</name>
</gene>
<proteinExistence type="predicted"/>
<dbReference type="Proteomes" id="UP001497680">
    <property type="component" value="Unassembled WGS sequence"/>
</dbReference>
<organism evidence="1 2">
    <name type="scientific">Hypoxylon rubiginosum</name>
    <dbReference type="NCBI Taxonomy" id="110542"/>
    <lineage>
        <taxon>Eukaryota</taxon>
        <taxon>Fungi</taxon>
        <taxon>Dikarya</taxon>
        <taxon>Ascomycota</taxon>
        <taxon>Pezizomycotina</taxon>
        <taxon>Sordariomycetes</taxon>
        <taxon>Xylariomycetidae</taxon>
        <taxon>Xylariales</taxon>
        <taxon>Hypoxylaceae</taxon>
        <taxon>Hypoxylon</taxon>
    </lineage>
</organism>
<dbReference type="EMBL" id="MU394321">
    <property type="protein sequence ID" value="KAI6085869.1"/>
    <property type="molecule type" value="Genomic_DNA"/>
</dbReference>
<accession>A0ACC0CZG8</accession>
<keyword evidence="2" id="KW-1185">Reference proteome</keyword>
<sequence length="425" mass="47000">MADSAPKVAAEERQESSAAVDKKAEALAKLIRKSKHLVVFTGAGISTSAGIPDFRGPDGSWTLRAQGRERTKPVNTLQAIPTATHMALVELQNRGLLKYLISQNCDGLHRKSGILPDRISELHGNSNREYCKDCSKEYIRDFRAVASYEKTVHDHRTGRKCALCGGVLLDTIINFGENLFEEPLQLARDHAKKADVFLVLGSSLTVSPANELPEPSGRKKNAHLAICNLQDTPVDGLADMRIHSRTDEFMVKVMAKLEIPIPTFILRRQLVVQMESTGNERQQLRIYGVDVDGTPITFLRSVKLEYNRRVARSEPFLINFRGDVNPGTELNLELEFMGNYGEPNLDIVYNYSGEDADAKAVYLLEYNPQNGEWKVTKQADSAADQGVGGSMRRDGNTNMVPTEAGAFPNDLASTANIFPEVIVID</sequence>
<reference evidence="1 2" key="1">
    <citation type="journal article" date="2022" name="New Phytol.">
        <title>Ecological generalism drives hyperdiversity of secondary metabolite gene clusters in xylarialean endophytes.</title>
        <authorList>
            <person name="Franco M.E.E."/>
            <person name="Wisecaver J.H."/>
            <person name="Arnold A.E."/>
            <person name="Ju Y.M."/>
            <person name="Slot J.C."/>
            <person name="Ahrendt S."/>
            <person name="Moore L.P."/>
            <person name="Eastman K.E."/>
            <person name="Scott K."/>
            <person name="Konkel Z."/>
            <person name="Mondo S.J."/>
            <person name="Kuo A."/>
            <person name="Hayes R.D."/>
            <person name="Haridas S."/>
            <person name="Andreopoulos B."/>
            <person name="Riley R."/>
            <person name="LaButti K."/>
            <person name="Pangilinan J."/>
            <person name="Lipzen A."/>
            <person name="Amirebrahimi M."/>
            <person name="Yan J."/>
            <person name="Adam C."/>
            <person name="Keymanesh K."/>
            <person name="Ng V."/>
            <person name="Louie K."/>
            <person name="Northen T."/>
            <person name="Drula E."/>
            <person name="Henrissat B."/>
            <person name="Hsieh H.M."/>
            <person name="Youens-Clark K."/>
            <person name="Lutzoni F."/>
            <person name="Miadlikowska J."/>
            <person name="Eastwood D.C."/>
            <person name="Hamelin R.C."/>
            <person name="Grigoriev I.V."/>
            <person name="U'Ren J.M."/>
        </authorList>
    </citation>
    <scope>NUCLEOTIDE SEQUENCE [LARGE SCALE GENOMIC DNA]</scope>
    <source>
        <strain evidence="1 2">ER1909</strain>
    </source>
</reference>
<evidence type="ECO:0000313" key="2">
    <source>
        <dbReference type="Proteomes" id="UP001497680"/>
    </source>
</evidence>
<comment type="caution">
    <text evidence="1">The sequence shown here is derived from an EMBL/GenBank/DDBJ whole genome shotgun (WGS) entry which is preliminary data.</text>
</comment>
<evidence type="ECO:0000313" key="1">
    <source>
        <dbReference type="EMBL" id="KAI6085869.1"/>
    </source>
</evidence>
<protein>
    <submittedName>
        <fullName evidence="1">DHS-like NAD/FAD-binding domain-containing protein</fullName>
    </submittedName>
</protein>
<name>A0ACC0CZG8_9PEZI</name>